<dbReference type="AlphaFoldDB" id="A0A558DLA2"/>
<dbReference type="Gene3D" id="2.30.30.40">
    <property type="entry name" value="SH3 Domains"/>
    <property type="match status" value="1"/>
</dbReference>
<dbReference type="Gene3D" id="3.40.50.2300">
    <property type="match status" value="1"/>
</dbReference>
<comment type="caution">
    <text evidence="4">The sequence shown here is derived from an EMBL/GenBank/DDBJ whole genome shotgun (WGS) entry which is preliminary data.</text>
</comment>
<dbReference type="InterPro" id="IPR024181">
    <property type="entry name" value="Chemotax_regulator_CheV"/>
</dbReference>
<name>A0A558DLA2_9GAMM</name>
<evidence type="ECO:0000256" key="1">
    <source>
        <dbReference type="PROSITE-ProRule" id="PRU00169"/>
    </source>
</evidence>
<dbReference type="EMBL" id="VMNH01000038">
    <property type="protein sequence ID" value="TVO67707.1"/>
    <property type="molecule type" value="Genomic_DNA"/>
</dbReference>
<dbReference type="Pfam" id="PF00072">
    <property type="entry name" value="Response_reg"/>
    <property type="match status" value="1"/>
</dbReference>
<evidence type="ECO:0000313" key="5">
    <source>
        <dbReference type="Proteomes" id="UP000316649"/>
    </source>
</evidence>
<dbReference type="InterPro" id="IPR011006">
    <property type="entry name" value="CheY-like_superfamily"/>
</dbReference>
<dbReference type="SMART" id="SM00260">
    <property type="entry name" value="CheW"/>
    <property type="match status" value="1"/>
</dbReference>
<dbReference type="GO" id="GO:0000160">
    <property type="term" value="P:phosphorelay signal transduction system"/>
    <property type="evidence" value="ECO:0007669"/>
    <property type="project" value="InterPro"/>
</dbReference>
<dbReference type="InterPro" id="IPR001789">
    <property type="entry name" value="Sig_transdc_resp-reg_receiver"/>
</dbReference>
<accession>A0A558DLA2</accession>
<dbReference type="InterPro" id="IPR002545">
    <property type="entry name" value="CheW-lke_dom"/>
</dbReference>
<dbReference type="SUPFAM" id="SSF52172">
    <property type="entry name" value="CheY-like"/>
    <property type="match status" value="1"/>
</dbReference>
<evidence type="ECO:0000259" key="2">
    <source>
        <dbReference type="PROSITE" id="PS50110"/>
    </source>
</evidence>
<feature type="modified residue" description="4-aspartylphosphate" evidence="1">
    <location>
        <position position="217"/>
    </location>
</feature>
<sequence length="288" mass="31527">MLLFTLFGHQVFGINVLKIKEIIPYHKMNMLPGSHHAVIGVAQLRGQPFPVIDLAKALSMPKTAELSELDNYSIIISEFNRSLQGFLVNKVDQIISLDWGVIQPPPSTVGRFNYITGVINRDNRIIEVIDVERVLNEVAPPKDSTGQGIQLTAEQVEAIRDKLVLIVDDSALARKQIIQTLATIGIDPLVAKDGKEALDYLNSLQLEGRHVDLIVSDIEMPEMDGYTLTRAIRKNADLASVYILLHTSLSGAVSKEYAVSCGANAALTKFVTEELAEAVLVGLCAISE</sequence>
<protein>
    <submittedName>
        <fullName evidence="4">Chemotaxis protein CheV</fullName>
    </submittedName>
</protein>
<feature type="domain" description="Response regulatory" evidence="2">
    <location>
        <begin position="163"/>
        <end position="284"/>
    </location>
</feature>
<dbReference type="Proteomes" id="UP000316649">
    <property type="component" value="Unassembled WGS sequence"/>
</dbReference>
<proteinExistence type="predicted"/>
<dbReference type="SUPFAM" id="SSF50341">
    <property type="entry name" value="CheW-like"/>
    <property type="match status" value="1"/>
</dbReference>
<dbReference type="GO" id="GO:0006935">
    <property type="term" value="P:chemotaxis"/>
    <property type="evidence" value="ECO:0007669"/>
    <property type="project" value="InterPro"/>
</dbReference>
<organism evidence="4 5">
    <name type="scientific">Sedimenticola selenatireducens</name>
    <dbReference type="NCBI Taxonomy" id="191960"/>
    <lineage>
        <taxon>Bacteria</taxon>
        <taxon>Pseudomonadati</taxon>
        <taxon>Pseudomonadota</taxon>
        <taxon>Gammaproteobacteria</taxon>
        <taxon>Chromatiales</taxon>
        <taxon>Sedimenticolaceae</taxon>
        <taxon>Sedimenticola</taxon>
    </lineage>
</organism>
<dbReference type="InterPro" id="IPR036061">
    <property type="entry name" value="CheW-like_dom_sf"/>
</dbReference>
<dbReference type="RefSeq" id="WP_144360713.1">
    <property type="nucleotide sequence ID" value="NZ_VMNH01000038.1"/>
</dbReference>
<evidence type="ECO:0000259" key="3">
    <source>
        <dbReference type="PROSITE" id="PS50851"/>
    </source>
</evidence>
<feature type="domain" description="CheW-like" evidence="3">
    <location>
        <begin position="1"/>
        <end position="140"/>
    </location>
</feature>
<dbReference type="Gene3D" id="2.40.50.180">
    <property type="entry name" value="CheA-289, Domain 4"/>
    <property type="match status" value="1"/>
</dbReference>
<dbReference type="PANTHER" id="PTHR47233:SF2">
    <property type="entry name" value="CHEMOTAXIS SIGNAL TRANSDUCTION SYSTEM RESPONSE REGULATOR CHEV"/>
    <property type="match status" value="1"/>
</dbReference>
<dbReference type="SMART" id="SM00448">
    <property type="entry name" value="REC"/>
    <property type="match status" value="1"/>
</dbReference>
<dbReference type="Pfam" id="PF01584">
    <property type="entry name" value="CheW"/>
    <property type="match status" value="1"/>
</dbReference>
<dbReference type="PROSITE" id="PS50851">
    <property type="entry name" value="CHEW"/>
    <property type="match status" value="1"/>
</dbReference>
<dbReference type="PIRSF" id="PIRSF002867">
    <property type="entry name" value="CheV"/>
    <property type="match status" value="1"/>
</dbReference>
<gene>
    <name evidence="4" type="ORF">FHP88_18940</name>
</gene>
<dbReference type="PANTHER" id="PTHR47233">
    <property type="entry name" value="CHEMOTAXIS PROTEIN CHEV"/>
    <property type="match status" value="1"/>
</dbReference>
<dbReference type="OrthoDB" id="9806105at2"/>
<keyword evidence="1" id="KW-0597">Phosphoprotein</keyword>
<evidence type="ECO:0000313" key="4">
    <source>
        <dbReference type="EMBL" id="TVO67707.1"/>
    </source>
</evidence>
<dbReference type="PROSITE" id="PS50110">
    <property type="entry name" value="RESPONSE_REGULATORY"/>
    <property type="match status" value="1"/>
</dbReference>
<reference evidence="4 5" key="1">
    <citation type="submission" date="2019-07" db="EMBL/GenBank/DDBJ databases">
        <title>The pathways for chlorine oxyanion respiration interact through the shared metabolite chlorate.</title>
        <authorList>
            <person name="Barnum T.P."/>
            <person name="Cheng Y."/>
            <person name="Hill K.A."/>
            <person name="Lucas L.N."/>
            <person name="Carlson H.K."/>
            <person name="Coates J.D."/>
        </authorList>
    </citation>
    <scope>NUCLEOTIDE SEQUENCE [LARGE SCALE GENOMIC DNA]</scope>
    <source>
        <strain evidence="4 5">BK-1</strain>
    </source>
</reference>
<keyword evidence="5" id="KW-1185">Reference proteome</keyword>